<dbReference type="PANTHER" id="PTHR31635">
    <property type="entry name" value="REVERSE TRANSCRIPTASE DOMAIN-CONTAINING PROTEIN-RELATED"/>
    <property type="match status" value="1"/>
</dbReference>
<dbReference type="Gene3D" id="3.60.10.10">
    <property type="entry name" value="Endonuclease/exonuclease/phosphatase"/>
    <property type="match status" value="1"/>
</dbReference>
<dbReference type="Ensembl" id="ENSLACT00000021945.1">
    <property type="protein sequence ID" value="ENSLACP00000021804.1"/>
    <property type="gene ID" value="ENSLACG00000019161.1"/>
</dbReference>
<sequence>LSDVWRLVCSTGRDFSFYSHPHDIYSHIDMILVLHSLVENIAEAEIGYQFLSDHAPVSIVWVLSDEPLAFKRWRLNCSLLYDKKFCFPQLTKQLELEREVLALEKLLMSQKSDSIMDSLRYKKKFELNTILTQKVEYAMFRTRQRYFESGEKAGKLLVLRLRKLQTSRAIPAIYDKQGSLIYSSKAINEAFTSFFKSLYSSESKATDPDFQKFFCKIKLPKLREEDRLRLEDPITPDEIKAAIKSMASSKAP</sequence>
<dbReference type="HOGENOM" id="CLU_000680_2_1_1"/>
<dbReference type="EMBL" id="AFYH01001054">
    <property type="status" value="NOT_ANNOTATED_CDS"/>
    <property type="molecule type" value="Genomic_DNA"/>
</dbReference>
<protein>
    <recommendedName>
        <fullName evidence="3">Endonuclease/exonuclease/phosphatase domain-containing protein</fullName>
    </recommendedName>
</protein>
<dbReference type="PANTHER" id="PTHR31635:SF196">
    <property type="entry name" value="REVERSE TRANSCRIPTASE DOMAIN-CONTAINING PROTEIN-RELATED"/>
    <property type="match status" value="1"/>
</dbReference>
<dbReference type="AlphaFoldDB" id="H3BIT3"/>
<keyword evidence="2" id="KW-1185">Reference proteome</keyword>
<name>H3BIT3_LATCH</name>
<accession>H3BIT3</accession>
<dbReference type="SUPFAM" id="SSF56219">
    <property type="entry name" value="DNase I-like"/>
    <property type="match status" value="1"/>
</dbReference>
<evidence type="ECO:0000313" key="1">
    <source>
        <dbReference type="Ensembl" id="ENSLACP00000021804.1"/>
    </source>
</evidence>
<evidence type="ECO:0000313" key="2">
    <source>
        <dbReference type="Proteomes" id="UP000008672"/>
    </source>
</evidence>
<dbReference type="InParanoid" id="H3BIT3"/>
<reference evidence="1" key="2">
    <citation type="submission" date="2025-08" db="UniProtKB">
        <authorList>
            <consortium name="Ensembl"/>
        </authorList>
    </citation>
    <scope>IDENTIFICATION</scope>
</reference>
<reference evidence="1" key="3">
    <citation type="submission" date="2025-09" db="UniProtKB">
        <authorList>
            <consortium name="Ensembl"/>
        </authorList>
    </citation>
    <scope>IDENTIFICATION</scope>
</reference>
<dbReference type="Proteomes" id="UP000008672">
    <property type="component" value="Unassembled WGS sequence"/>
</dbReference>
<dbReference type="InterPro" id="IPR036691">
    <property type="entry name" value="Endo/exonu/phosph_ase_sf"/>
</dbReference>
<reference evidence="2" key="1">
    <citation type="submission" date="2011-08" db="EMBL/GenBank/DDBJ databases">
        <title>The draft genome of Latimeria chalumnae.</title>
        <authorList>
            <person name="Di Palma F."/>
            <person name="Alfoldi J."/>
            <person name="Johnson J."/>
            <person name="Berlin A."/>
            <person name="Gnerre S."/>
            <person name="Jaffe D."/>
            <person name="MacCallum I."/>
            <person name="Young S."/>
            <person name="Walker B.J."/>
            <person name="Lander E."/>
            <person name="Lindblad-Toh K."/>
        </authorList>
    </citation>
    <scope>NUCLEOTIDE SEQUENCE [LARGE SCALE GENOMIC DNA]</scope>
    <source>
        <strain evidence="2">Wild caught</strain>
    </source>
</reference>
<dbReference type="GeneTree" id="ENSGT00940000164698"/>
<evidence type="ECO:0008006" key="3">
    <source>
        <dbReference type="Google" id="ProtNLM"/>
    </source>
</evidence>
<dbReference type="STRING" id="7897.ENSLACP00000021804"/>
<organism evidence="1 2">
    <name type="scientific">Latimeria chalumnae</name>
    <name type="common">Coelacanth</name>
    <dbReference type="NCBI Taxonomy" id="7897"/>
    <lineage>
        <taxon>Eukaryota</taxon>
        <taxon>Metazoa</taxon>
        <taxon>Chordata</taxon>
        <taxon>Craniata</taxon>
        <taxon>Vertebrata</taxon>
        <taxon>Euteleostomi</taxon>
        <taxon>Coelacanthiformes</taxon>
        <taxon>Coelacanthidae</taxon>
        <taxon>Latimeria</taxon>
    </lineage>
</organism>
<proteinExistence type="predicted"/>